<proteinExistence type="predicted"/>
<reference evidence="1 2" key="1">
    <citation type="submission" date="2020-08" db="EMBL/GenBank/DDBJ databases">
        <authorList>
            <person name="Liu C."/>
            <person name="Sun Q."/>
        </authorList>
    </citation>
    <scope>NUCLEOTIDE SEQUENCE [LARGE SCALE GENOMIC DNA]</scope>
    <source>
        <strain evidence="1 2">NSJ-61</strain>
    </source>
</reference>
<evidence type="ECO:0000313" key="2">
    <source>
        <dbReference type="Proteomes" id="UP000515856"/>
    </source>
</evidence>
<dbReference type="EMBL" id="CP060636">
    <property type="protein sequence ID" value="QNM12778.1"/>
    <property type="molecule type" value="Genomic_DNA"/>
</dbReference>
<dbReference type="KEGG" id="ehn:H9Q80_02165"/>
<dbReference type="AlphaFoldDB" id="A0A7G9GPP6"/>
<gene>
    <name evidence="1" type="ORF">H9Q80_02165</name>
</gene>
<dbReference type="Proteomes" id="UP000515856">
    <property type="component" value="Chromosome"/>
</dbReference>
<name>A0A7G9GPP6_9FIRM</name>
<keyword evidence="2" id="KW-1185">Reference proteome</keyword>
<dbReference type="RefSeq" id="WP_117455394.1">
    <property type="nucleotide sequence ID" value="NZ_CP060636.1"/>
</dbReference>
<accession>A0A7G9GPP6</accession>
<protein>
    <submittedName>
        <fullName evidence="1">Uncharacterized protein</fullName>
    </submittedName>
</protein>
<sequence length="111" mass="12806">MNKKVQFTHEELEYIKLKVVGYDARLAKDEGNVKELQKSIEEKINNSLYGDGLEDNVIPMIKYEITGGLHDPIKFAYQCPNCKKHFNNVAIKKIKFCYHCGQALKKGEKNE</sequence>
<organism evidence="1 2">
    <name type="scientific">[Eubacterium] hominis</name>
    <dbReference type="NCBI Taxonomy" id="2764325"/>
    <lineage>
        <taxon>Bacteria</taxon>
        <taxon>Bacillati</taxon>
        <taxon>Bacillota</taxon>
        <taxon>Erysipelotrichia</taxon>
        <taxon>Erysipelotrichales</taxon>
        <taxon>Erysipelotrichaceae</taxon>
        <taxon>Amedibacillus</taxon>
    </lineage>
</organism>
<evidence type="ECO:0000313" key="1">
    <source>
        <dbReference type="EMBL" id="QNM12778.1"/>
    </source>
</evidence>